<dbReference type="Proteomes" id="UP000190065">
    <property type="component" value="Unassembled WGS sequence"/>
</dbReference>
<reference evidence="1 2" key="1">
    <citation type="submission" date="2017-02" db="EMBL/GenBank/DDBJ databases">
        <authorList>
            <person name="Peterson S.W."/>
        </authorList>
    </citation>
    <scope>NUCLEOTIDE SEQUENCE [LARGE SCALE GENOMIC DNA]</scope>
    <source>
        <strain evidence="1 2">ATCC 43324</strain>
    </source>
</reference>
<evidence type="ECO:0008006" key="3">
    <source>
        <dbReference type="Google" id="ProtNLM"/>
    </source>
</evidence>
<dbReference type="Pfam" id="PF15931">
    <property type="entry name" value="DUF4747"/>
    <property type="match status" value="1"/>
</dbReference>
<proteinExistence type="predicted"/>
<gene>
    <name evidence="1" type="ORF">SAMN02745202_01299</name>
</gene>
<dbReference type="AlphaFoldDB" id="A0A1T4P3F0"/>
<name>A0A1T4P3F0_9BACT</name>
<dbReference type="EMBL" id="FUXK01000012">
    <property type="protein sequence ID" value="SJZ86065.1"/>
    <property type="molecule type" value="Genomic_DNA"/>
</dbReference>
<protein>
    <recommendedName>
        <fullName evidence="3">DUF4747 domain-containing protein</fullName>
    </recommendedName>
</protein>
<dbReference type="RefSeq" id="WP_078805625.1">
    <property type="nucleotide sequence ID" value="NZ_FUXK01000012.1"/>
</dbReference>
<organism evidence="1 2">
    <name type="scientific">Segatella oulorum</name>
    <dbReference type="NCBI Taxonomy" id="28136"/>
    <lineage>
        <taxon>Bacteria</taxon>
        <taxon>Pseudomonadati</taxon>
        <taxon>Bacteroidota</taxon>
        <taxon>Bacteroidia</taxon>
        <taxon>Bacteroidales</taxon>
        <taxon>Prevotellaceae</taxon>
        <taxon>Segatella</taxon>
    </lineage>
</organism>
<evidence type="ECO:0000313" key="1">
    <source>
        <dbReference type="EMBL" id="SJZ86065.1"/>
    </source>
</evidence>
<sequence length="289" mass="32861">MTQRKTRELKYDVQIANIKLLSNRRGGKEAYVDIISKIHDQKISIPVYGDTHLILRTQFHDVVKIENNNIEIQYGSISSYTVIDGNDWLNLNNMEVENIDLPKNVFPSLKESQYIFIPTAHRLAIVKGDGISIKRVEKFLKEAIEQVIVEDEDFEVCVEQADDAFDRITMAEAVKKLFIDISYSNADTGDDAYAFMDQQIRVSEMKRLKMEATPNHNGDIRTDSLLVSGALKVAQSNGSAKATIIENGQRTKINTKEHPRTLFLQCEETLLKLQVVKQITDVQVRSTIC</sequence>
<dbReference type="InterPro" id="IPR031832">
    <property type="entry name" value="DUF4747"/>
</dbReference>
<evidence type="ECO:0000313" key="2">
    <source>
        <dbReference type="Proteomes" id="UP000190065"/>
    </source>
</evidence>
<accession>A0A1T4P3F0</accession>
<dbReference type="STRING" id="28136.SAMN02745202_01299"/>